<accession>A0A0A2YGJ6</accession>
<organism evidence="3 4">
    <name type="scientific">Gallibacterium genomosp. 1</name>
    <dbReference type="NCBI Taxonomy" id="155515"/>
    <lineage>
        <taxon>Bacteria</taxon>
        <taxon>Pseudomonadati</taxon>
        <taxon>Pseudomonadota</taxon>
        <taxon>Gammaproteobacteria</taxon>
        <taxon>Pasteurellales</taxon>
        <taxon>Pasteurellaceae</taxon>
        <taxon>Gallibacterium</taxon>
    </lineage>
</organism>
<evidence type="ECO:0000313" key="4">
    <source>
        <dbReference type="Proteomes" id="UP000030539"/>
    </source>
</evidence>
<evidence type="ECO:0008006" key="5">
    <source>
        <dbReference type="Google" id="ProtNLM"/>
    </source>
</evidence>
<evidence type="ECO:0000256" key="2">
    <source>
        <dbReference type="SAM" id="Phobius"/>
    </source>
</evidence>
<evidence type="ECO:0000256" key="1">
    <source>
        <dbReference type="SAM" id="Coils"/>
    </source>
</evidence>
<dbReference type="eggNOG" id="ENOG5031K85">
    <property type="taxonomic scope" value="Bacteria"/>
</dbReference>
<feature type="transmembrane region" description="Helical" evidence="2">
    <location>
        <begin position="6"/>
        <end position="26"/>
    </location>
</feature>
<keyword evidence="1" id="KW-0175">Coiled coil</keyword>
<dbReference type="EMBL" id="JPXX01000029">
    <property type="protein sequence ID" value="KGQ36484.1"/>
    <property type="molecule type" value="Genomic_DNA"/>
</dbReference>
<dbReference type="AlphaFoldDB" id="A0A0A2YGJ6"/>
<dbReference type="Proteomes" id="UP000030539">
    <property type="component" value="Unassembled WGS sequence"/>
</dbReference>
<evidence type="ECO:0000313" key="3">
    <source>
        <dbReference type="EMBL" id="KGQ36484.1"/>
    </source>
</evidence>
<gene>
    <name evidence="3" type="ORF">JP36_10165</name>
</gene>
<name>A0A0A2YGJ6_9PAST</name>
<keyword evidence="2" id="KW-1133">Transmembrane helix</keyword>
<comment type="caution">
    <text evidence="3">The sequence shown here is derived from an EMBL/GenBank/DDBJ whole genome shotgun (WGS) entry which is preliminary data.</text>
</comment>
<sequence length="84" mass="9738">MDLQISGEWVFNGVVSIAVTFVGFWLRSVKEELKELKSECKDIRNQYQTKELAKVQSTHTDSILAEIRDELKAMNHKLDKKVDK</sequence>
<protein>
    <recommendedName>
        <fullName evidence="5">Holin</fullName>
    </recommendedName>
</protein>
<keyword evidence="2" id="KW-0472">Membrane</keyword>
<proteinExistence type="predicted"/>
<dbReference type="RefSeq" id="WP_039174300.1">
    <property type="nucleotide sequence ID" value="NZ_JPXX01000029.1"/>
</dbReference>
<dbReference type="STRING" id="155515.JP36_10165"/>
<reference evidence="3 4" key="1">
    <citation type="submission" date="2014-08" db="EMBL/GenBank/DDBJ databases">
        <title>Chaperone-usher fimbriae in a diverse selection of Gallibacterium genomes.</title>
        <authorList>
            <person name="Kudirkiene E."/>
            <person name="Bager R.J."/>
            <person name="Johnson T.J."/>
            <person name="Bojesen A.M."/>
        </authorList>
    </citation>
    <scope>NUCLEOTIDE SEQUENCE [LARGE SCALE GENOMIC DNA]</scope>
    <source>
        <strain evidence="3 4">CCM5974</strain>
    </source>
</reference>
<keyword evidence="2" id="KW-0812">Transmembrane</keyword>
<feature type="coiled-coil region" evidence="1">
    <location>
        <begin position="26"/>
        <end position="84"/>
    </location>
</feature>